<dbReference type="PANTHER" id="PTHR43053:SF3">
    <property type="entry name" value="ALPHA-GALACTOSIDASE C-RELATED"/>
    <property type="match status" value="1"/>
</dbReference>
<comment type="similarity">
    <text evidence="2">Belongs to the glycosyl hydrolase 36 family.</text>
</comment>
<dbReference type="InterPro" id="IPR031705">
    <property type="entry name" value="Glyco_hydro_36_C"/>
</dbReference>
<dbReference type="Pfam" id="PF02065">
    <property type="entry name" value="Melibiase"/>
    <property type="match status" value="1"/>
</dbReference>
<dbReference type="EC" id="3.2.1.22" evidence="3 6"/>
<keyword evidence="5 6" id="KW-0326">Glycosidase</keyword>
<dbReference type="AlphaFoldDB" id="A0A3P1VCI5"/>
<feature type="binding site" evidence="8">
    <location>
        <position position="549"/>
    </location>
    <ligand>
        <name>substrate</name>
    </ligand>
</feature>
<feature type="binding site" evidence="8">
    <location>
        <begin position="477"/>
        <end position="481"/>
    </location>
    <ligand>
        <name>substrate</name>
    </ligand>
</feature>
<evidence type="ECO:0000256" key="3">
    <source>
        <dbReference type="ARBA" id="ARBA00012755"/>
    </source>
</evidence>
<feature type="binding site" evidence="8">
    <location>
        <position position="527"/>
    </location>
    <ligand>
        <name>substrate</name>
    </ligand>
</feature>
<dbReference type="Proteomes" id="UP000281771">
    <property type="component" value="Unassembled WGS sequence"/>
</dbReference>
<evidence type="ECO:0000256" key="7">
    <source>
        <dbReference type="PIRSR" id="PIRSR005536-1"/>
    </source>
</evidence>
<accession>A0A3P1VCI5</accession>
<evidence type="ECO:0000256" key="8">
    <source>
        <dbReference type="PIRSR" id="PIRSR005536-2"/>
    </source>
</evidence>
<dbReference type="GO" id="GO:0004557">
    <property type="term" value="F:alpha-galactosidase activity"/>
    <property type="evidence" value="ECO:0007669"/>
    <property type="project" value="UniProtKB-UniRule"/>
</dbReference>
<dbReference type="PANTHER" id="PTHR43053">
    <property type="entry name" value="GLYCOSIDASE FAMILY 31"/>
    <property type="match status" value="1"/>
</dbReference>
<keyword evidence="4 6" id="KW-0378">Hydrolase</keyword>
<dbReference type="Pfam" id="PF16875">
    <property type="entry name" value="Glyco_hydro_36N"/>
    <property type="match status" value="1"/>
</dbReference>
<dbReference type="InterPro" id="IPR038417">
    <property type="entry name" value="Alpga-gal_N_sf"/>
</dbReference>
<dbReference type="SUPFAM" id="SSF51445">
    <property type="entry name" value="(Trans)glycosidases"/>
    <property type="match status" value="1"/>
</dbReference>
<feature type="binding site" evidence="8">
    <location>
        <position position="200"/>
    </location>
    <ligand>
        <name>substrate</name>
    </ligand>
</feature>
<reference evidence="11 12" key="1">
    <citation type="submission" date="2018-11" db="EMBL/GenBank/DDBJ databases">
        <title>Genomes From Bacteria Associated with the Canine Oral Cavity: a Test Case for Automated Genome-Based Taxonomic Assignment.</title>
        <authorList>
            <person name="Coil D.A."/>
            <person name="Jospin G."/>
            <person name="Darling A.E."/>
            <person name="Wallis C."/>
            <person name="Davis I.J."/>
            <person name="Harris S."/>
            <person name="Eisen J.A."/>
            <person name="Holcombe L.J."/>
            <person name="O'Flynn C."/>
        </authorList>
    </citation>
    <scope>NUCLEOTIDE SEQUENCE [LARGE SCALE GENOMIC DNA]</scope>
    <source>
        <strain evidence="11 12">OH4621_COT-116</strain>
    </source>
</reference>
<evidence type="ECO:0000259" key="9">
    <source>
        <dbReference type="Pfam" id="PF16874"/>
    </source>
</evidence>
<organism evidence="11 12">
    <name type="scientific">Streptococcus minor</name>
    <dbReference type="NCBI Taxonomy" id="229549"/>
    <lineage>
        <taxon>Bacteria</taxon>
        <taxon>Bacillati</taxon>
        <taxon>Bacillota</taxon>
        <taxon>Bacilli</taxon>
        <taxon>Lactobacillales</taxon>
        <taxon>Streptococcaceae</taxon>
        <taxon>Streptococcus</taxon>
    </lineage>
</organism>
<dbReference type="EMBL" id="RQZA01000006">
    <property type="protein sequence ID" value="RRD31105.1"/>
    <property type="molecule type" value="Genomic_DNA"/>
</dbReference>
<sequence length="736" mass="84579">MPISYKETTQEFHLFNDDISYIFHVLPNGHLGNLYYGKRLNEEASYLRLRDYGHRPLTSYVYEEEPAFSLQHTRQEYACYGTTDFALPAFEVEQADGSRLSHFVYQSHRILDGKPTISGLPQLHVKEAKEAQTLEVVLMDANSQTELTLSYTIFPDQPVISRHARFEQLGDQAIKLQRALSMTLDLPDKDYEWIHLDGAWGRERHLQVSPLHQGCQSIYSLKGASSSEHNPFLALKRPSADEHQGEVLGFSLIYSGNFLGQVDVTSYSQARVSLGIHPERFSWVLEKGESFQTPEVVMVYSDKGLNGMSQAFHKVYREHLMRGFWAKQERPILLNNWEAMSFDFDEEGILNLARQAASVGVELFVMDDGWFGARNHERAGLGDWFVNLDKLPGGLTSIIKQVHGLGMKFGLWIEPEMVNKDSNLYREHPDWILHHPKHTQSHGRYQYTLDFSREEVYQNIHDQLHKLLAEHKIDYIKWDMNRYMTEVYSVAYPAERQGEIFHRYILNLYRLYDSLTTSFPHILFESCSSGGGRFDPGLLYYAPQTWTSDNTDAIERLKIQYGTSLVYPLISMGCHVSETPNQQVGRTTPLSTRGNVAFFGSFGYELDLSKCDQAELEVIKEQIAFYKAHRSTFQFGTFTRLLNPFEGEDVAWQVLSPDGQQVAVGFYRRLVTANLGPIRLRLKGLEEKALYELDGTYYYGADLMHAGISIHNEAHIVEDKDFTSTLYILNRIQDAQ</sequence>
<keyword evidence="12" id="KW-1185">Reference proteome</keyword>
<feature type="binding site" evidence="8">
    <location>
        <begin position="367"/>
        <end position="368"/>
    </location>
    <ligand>
        <name>substrate</name>
    </ligand>
</feature>
<name>A0A3P1VCI5_9STRE</name>
<dbReference type="CDD" id="cd14791">
    <property type="entry name" value="GH36"/>
    <property type="match status" value="1"/>
</dbReference>
<gene>
    <name evidence="11" type="ORF">EII38_07455</name>
</gene>
<evidence type="ECO:0000256" key="1">
    <source>
        <dbReference type="ARBA" id="ARBA00001255"/>
    </source>
</evidence>
<feature type="active site" description="Proton donor" evidence="7">
    <location>
        <position position="549"/>
    </location>
</feature>
<protein>
    <recommendedName>
        <fullName evidence="3 6">Alpha-galactosidase</fullName>
        <ecNumber evidence="3 6">3.2.1.22</ecNumber>
    </recommendedName>
</protein>
<dbReference type="InterPro" id="IPR050985">
    <property type="entry name" value="Alpha-glycosidase_related"/>
</dbReference>
<evidence type="ECO:0000256" key="2">
    <source>
        <dbReference type="ARBA" id="ARBA00006202"/>
    </source>
</evidence>
<evidence type="ECO:0000256" key="4">
    <source>
        <dbReference type="ARBA" id="ARBA00022801"/>
    </source>
</evidence>
<evidence type="ECO:0000259" key="10">
    <source>
        <dbReference type="Pfam" id="PF16875"/>
    </source>
</evidence>
<dbReference type="PROSITE" id="PS00512">
    <property type="entry name" value="ALPHA_GALACTOSIDASE"/>
    <property type="match status" value="1"/>
</dbReference>
<dbReference type="InterPro" id="IPR031704">
    <property type="entry name" value="Glyco_hydro_36_N"/>
</dbReference>
<comment type="caution">
    <text evidence="11">The sequence shown here is derived from an EMBL/GenBank/DDBJ whole genome shotgun (WGS) entry which is preliminary data.</text>
</comment>
<evidence type="ECO:0000313" key="11">
    <source>
        <dbReference type="EMBL" id="RRD31105.1"/>
    </source>
</evidence>
<dbReference type="PIRSF" id="PIRSF005536">
    <property type="entry name" value="Agal"/>
    <property type="match status" value="1"/>
</dbReference>
<evidence type="ECO:0000256" key="5">
    <source>
        <dbReference type="ARBA" id="ARBA00023295"/>
    </source>
</evidence>
<dbReference type="InterPro" id="IPR002252">
    <property type="entry name" value="Glyco_hydro_36"/>
</dbReference>
<proteinExistence type="inferred from homology"/>
<dbReference type="InterPro" id="IPR013780">
    <property type="entry name" value="Glyco_hydro_b"/>
</dbReference>
<comment type="catalytic activity">
    <reaction evidence="1 6">
        <text>Hydrolysis of terminal, non-reducing alpha-D-galactose residues in alpha-D-galactosides, including galactose oligosaccharides, galactomannans and galactolipids.</text>
        <dbReference type="EC" id="3.2.1.22"/>
    </reaction>
</comment>
<dbReference type="Gene3D" id="2.60.40.1180">
    <property type="entry name" value="Golgi alpha-mannosidase II"/>
    <property type="match status" value="1"/>
</dbReference>
<dbReference type="Pfam" id="PF16874">
    <property type="entry name" value="Glyco_hydro_36C"/>
    <property type="match status" value="1"/>
</dbReference>
<evidence type="ECO:0000313" key="12">
    <source>
        <dbReference type="Proteomes" id="UP000281771"/>
    </source>
</evidence>
<dbReference type="FunFam" id="3.20.20.70:FF:000118">
    <property type="entry name" value="Alpha-galactosidase"/>
    <property type="match status" value="1"/>
</dbReference>
<evidence type="ECO:0000256" key="6">
    <source>
        <dbReference type="PIRNR" id="PIRNR005536"/>
    </source>
</evidence>
<dbReference type="PRINTS" id="PR00743">
    <property type="entry name" value="GLHYDRLASE36"/>
</dbReference>
<dbReference type="RefSeq" id="WP_124777376.1">
    <property type="nucleotide sequence ID" value="NZ_RQZA01000006.1"/>
</dbReference>
<feature type="binding site" evidence="8">
    <location>
        <position position="444"/>
    </location>
    <ligand>
        <name>substrate</name>
    </ligand>
</feature>
<dbReference type="Gene3D" id="3.20.20.70">
    <property type="entry name" value="Aldolase class I"/>
    <property type="match status" value="1"/>
</dbReference>
<feature type="active site" description="Nucleophile" evidence="7">
    <location>
        <position position="479"/>
    </location>
</feature>
<dbReference type="InterPro" id="IPR000111">
    <property type="entry name" value="Glyco_hydro_27/36_CS"/>
</dbReference>
<dbReference type="GO" id="GO:0016052">
    <property type="term" value="P:carbohydrate catabolic process"/>
    <property type="evidence" value="ECO:0007669"/>
    <property type="project" value="InterPro"/>
</dbReference>
<feature type="domain" description="Glycosyl hydrolase family 36 N-terminal" evidence="10">
    <location>
        <begin position="29"/>
        <end position="286"/>
    </location>
</feature>
<dbReference type="Gene3D" id="2.70.98.60">
    <property type="entry name" value="alpha-galactosidase from lactobacil brevis"/>
    <property type="match status" value="1"/>
</dbReference>
<dbReference type="InterPro" id="IPR013785">
    <property type="entry name" value="Aldolase_TIM"/>
</dbReference>
<feature type="domain" description="Glycosyl hydrolase family 36 C-terminal" evidence="9">
    <location>
        <begin position="650"/>
        <end position="729"/>
    </location>
</feature>
<dbReference type="STRING" id="1123309.GCA_000377005_01865"/>
<dbReference type="InterPro" id="IPR017853">
    <property type="entry name" value="GH"/>
</dbReference>